<organism evidence="3 4">
    <name type="scientific">Caenorhabditis japonica</name>
    <dbReference type="NCBI Taxonomy" id="281687"/>
    <lineage>
        <taxon>Eukaryota</taxon>
        <taxon>Metazoa</taxon>
        <taxon>Ecdysozoa</taxon>
        <taxon>Nematoda</taxon>
        <taxon>Chromadorea</taxon>
        <taxon>Rhabditida</taxon>
        <taxon>Rhabditina</taxon>
        <taxon>Rhabditomorpha</taxon>
        <taxon>Rhabditoidea</taxon>
        <taxon>Rhabditidae</taxon>
        <taxon>Peloderinae</taxon>
        <taxon>Caenorhabditis</taxon>
    </lineage>
</organism>
<keyword evidence="4" id="KW-1185">Reference proteome</keyword>
<dbReference type="Proteomes" id="UP000005237">
    <property type="component" value="Unassembled WGS sequence"/>
</dbReference>
<proteinExistence type="predicted"/>
<keyword evidence="1" id="KW-0472">Membrane</keyword>
<protein>
    <submittedName>
        <fullName evidence="3">Uncharacterized protein</fullName>
    </submittedName>
</protein>
<reference evidence="3" key="2">
    <citation type="submission" date="2022-06" db="UniProtKB">
        <authorList>
            <consortium name="EnsemblMetazoa"/>
        </authorList>
    </citation>
    <scope>IDENTIFICATION</scope>
    <source>
        <strain evidence="3">DF5081</strain>
    </source>
</reference>
<feature type="transmembrane region" description="Helical" evidence="1">
    <location>
        <begin position="158"/>
        <end position="176"/>
    </location>
</feature>
<feature type="signal peptide" evidence="2">
    <location>
        <begin position="1"/>
        <end position="17"/>
    </location>
</feature>
<evidence type="ECO:0000313" key="4">
    <source>
        <dbReference type="Proteomes" id="UP000005237"/>
    </source>
</evidence>
<evidence type="ECO:0000256" key="1">
    <source>
        <dbReference type="SAM" id="Phobius"/>
    </source>
</evidence>
<sequence length="224" mass="25020">MRTLIFVISMLAFVATAAFLPKSVHPEPHKIDDKNSVQQEIFDALKDIDASLFLCGNDTASDEQSPAAFFENIGNMFNGMISAVHNSNVPFFGENVSENKQQKETVVVGKPAGNEAGLIDRTRTELKEDIESLRLYLDNIRAEFDEWVISNRHIETKAMILGALSAVFVLISYYVICKCCRRRSRMSHLSAFANDGFSRDTEGLLPTSVMLKKGRHPSNSDEDI</sequence>
<reference evidence="4" key="1">
    <citation type="submission" date="2010-08" db="EMBL/GenBank/DDBJ databases">
        <authorList>
            <consortium name="Caenorhabditis japonica Sequencing Consortium"/>
            <person name="Wilson R.K."/>
        </authorList>
    </citation>
    <scope>NUCLEOTIDE SEQUENCE [LARGE SCALE GENOMIC DNA]</scope>
    <source>
        <strain evidence="4">DF5081</strain>
    </source>
</reference>
<feature type="chain" id="PRO_5035762791" evidence="2">
    <location>
        <begin position="18"/>
        <end position="224"/>
    </location>
</feature>
<keyword evidence="1" id="KW-0812">Transmembrane</keyword>
<name>A0A8R1ICI3_CAEJA</name>
<dbReference type="AlphaFoldDB" id="A0A8R1ICI3"/>
<evidence type="ECO:0000313" key="3">
    <source>
        <dbReference type="EnsemblMetazoa" id="CJA23482b.1"/>
    </source>
</evidence>
<keyword evidence="2" id="KW-0732">Signal</keyword>
<evidence type="ECO:0000256" key="2">
    <source>
        <dbReference type="SAM" id="SignalP"/>
    </source>
</evidence>
<keyword evidence="1" id="KW-1133">Transmembrane helix</keyword>
<accession>A0A8R1ICI3</accession>
<dbReference type="EnsemblMetazoa" id="CJA23482b.1">
    <property type="protein sequence ID" value="CJA23482b.1"/>
    <property type="gene ID" value="WBGene00179054"/>
</dbReference>